<dbReference type="Pfam" id="PF01399">
    <property type="entry name" value="PCI"/>
    <property type="match status" value="1"/>
</dbReference>
<comment type="subunit">
    <text evidence="5">Component of the eukaryotic translation initiation factor 3 (eIF-3) complex.</text>
</comment>
<evidence type="ECO:0000313" key="7">
    <source>
        <dbReference type="EMBL" id="TKY89424.1"/>
    </source>
</evidence>
<dbReference type="PROSITE" id="PS50250">
    <property type="entry name" value="PCI"/>
    <property type="match status" value="1"/>
</dbReference>
<evidence type="ECO:0000256" key="1">
    <source>
        <dbReference type="ARBA" id="ARBA00008482"/>
    </source>
</evidence>
<dbReference type="EMBL" id="SRRM01000005">
    <property type="protein sequence ID" value="TKY89424.1"/>
    <property type="molecule type" value="Genomic_DNA"/>
</dbReference>
<proteinExistence type="inferred from homology"/>
<dbReference type="Pfam" id="PF18005">
    <property type="entry name" value="eIF3m_C_helix"/>
    <property type="match status" value="1"/>
</dbReference>
<dbReference type="OrthoDB" id="10267031at2759"/>
<name>A0A4U7KX98_9BASI</name>
<evidence type="ECO:0000256" key="5">
    <source>
        <dbReference type="HAMAP-Rule" id="MF_03012"/>
    </source>
</evidence>
<dbReference type="PANTHER" id="PTHR15350:SF2">
    <property type="entry name" value="EUKARYOTIC TRANSLATION INITIATION FACTOR 3 SUBUNIT M"/>
    <property type="match status" value="1"/>
</dbReference>
<dbReference type="Proteomes" id="UP000306050">
    <property type="component" value="Chromosome SGRAM_12"/>
</dbReference>
<evidence type="ECO:0000256" key="4">
    <source>
        <dbReference type="ARBA" id="ARBA00022917"/>
    </source>
</evidence>
<dbReference type="HAMAP" id="MF_03012">
    <property type="entry name" value="eIF3m"/>
    <property type="match status" value="1"/>
</dbReference>
<dbReference type="GO" id="GO:0016282">
    <property type="term" value="C:eukaryotic 43S preinitiation complex"/>
    <property type="evidence" value="ECO:0007669"/>
    <property type="project" value="UniProtKB-UniRule"/>
</dbReference>
<sequence length="424" mass="46164">MSAGDLVTVLAEGTFEEQIVEVSAFLSRSQPEASRNDFISRFQQLALDAEPAASTEAEAASTSDAGKKQQTVQQLVSEISTLGEGSDRELEGVYNLIFSLVSATQQQSSLVPTLIAAISKESSGVDKNNVRYRILSNLFNSLEASSALRLQVFNALLTLAAANDDLDYLTSSLTALPQWLAQWHVSEADKAACLEAVAKALEGAEKEHGQTSKAYQFLLLHLRYISTLPANDSNKDAAERTVAAALRLPKLYEFEDLFHIKAVLDLKSSSSPTFELLKIFVGGSTADFQSFAASHPQELSRLSLSHDELLHKIRLLDLADLCALSISADVGYSSIAQTLKIDESEVEVWVIDVIRAGLVSGKLSQVNDAFRVYKSTHRQFGKQQWQQLEQRLVQWQTSITSIIDSIAATRGGKLPEGVVEAASA</sequence>
<comment type="similarity">
    <text evidence="1">Belongs to the CSN7/EIF3M family. CSN7 subfamily.</text>
</comment>
<dbReference type="AlphaFoldDB" id="A0A4U7KX98"/>
<organism evidence="7 8">
    <name type="scientific">Sporisorium graminicola</name>
    <dbReference type="NCBI Taxonomy" id="280036"/>
    <lineage>
        <taxon>Eukaryota</taxon>
        <taxon>Fungi</taxon>
        <taxon>Dikarya</taxon>
        <taxon>Basidiomycota</taxon>
        <taxon>Ustilaginomycotina</taxon>
        <taxon>Ustilaginomycetes</taxon>
        <taxon>Ustilaginales</taxon>
        <taxon>Ustilaginaceae</taxon>
        <taxon>Sporisorium</taxon>
    </lineage>
</organism>
<comment type="caution">
    <text evidence="7">The sequence shown here is derived from an EMBL/GenBank/DDBJ whole genome shotgun (WGS) entry which is preliminary data.</text>
</comment>
<keyword evidence="8" id="KW-1185">Reference proteome</keyword>
<comment type="similarity">
    <text evidence="5">Belongs to the eIF-3 subunit M family.</text>
</comment>
<dbReference type="GO" id="GO:0003743">
    <property type="term" value="F:translation initiation factor activity"/>
    <property type="evidence" value="ECO:0007669"/>
    <property type="project" value="UniProtKB-UniRule"/>
</dbReference>
<evidence type="ECO:0000256" key="3">
    <source>
        <dbReference type="ARBA" id="ARBA00022540"/>
    </source>
</evidence>
<dbReference type="GO" id="GO:0071541">
    <property type="term" value="C:eukaryotic translation initiation factor 3 complex, eIF3m"/>
    <property type="evidence" value="ECO:0007669"/>
    <property type="project" value="UniProtKB-UniRule"/>
</dbReference>
<dbReference type="PANTHER" id="PTHR15350">
    <property type="entry name" value="COP9 SIGNALOSOME COMPLEX SUBUNIT 7/DENDRITIC CELL PROTEIN GA17"/>
    <property type="match status" value="1"/>
</dbReference>
<dbReference type="GeneID" id="40724850"/>
<dbReference type="InterPro" id="IPR045237">
    <property type="entry name" value="COPS7/eIF3m"/>
</dbReference>
<dbReference type="SMART" id="SM00088">
    <property type="entry name" value="PINT"/>
    <property type="match status" value="1"/>
</dbReference>
<comment type="subcellular location">
    <subcellularLocation>
        <location evidence="5">Cytoplasm</location>
    </subcellularLocation>
</comment>
<dbReference type="InterPro" id="IPR040750">
    <property type="entry name" value="eIF3m_C_helix"/>
</dbReference>
<keyword evidence="3 5" id="KW-0396">Initiation factor</keyword>
<evidence type="ECO:0000313" key="8">
    <source>
        <dbReference type="Proteomes" id="UP000306050"/>
    </source>
</evidence>
<reference evidence="7 8" key="1">
    <citation type="submission" date="2019-05" db="EMBL/GenBank/DDBJ databases">
        <title>Sporisorium graminicola CBS 10092 draft sequencing and annotation.</title>
        <authorList>
            <person name="Solano-Gonzalez S."/>
            <person name="Caddick M.X."/>
            <person name="Darby A."/>
        </authorList>
    </citation>
    <scope>NUCLEOTIDE SEQUENCE [LARGE SCALE GENOMIC DNA]</scope>
    <source>
        <strain evidence="7 8">CBS 10092</strain>
    </source>
</reference>
<keyword evidence="4 5" id="KW-0648">Protein biosynthesis</keyword>
<accession>A0A4U7KX98</accession>
<dbReference type="InterPro" id="IPR000717">
    <property type="entry name" value="PCI_dom"/>
</dbReference>
<feature type="domain" description="PCI" evidence="6">
    <location>
        <begin position="213"/>
        <end position="377"/>
    </location>
</feature>
<gene>
    <name evidence="7" type="ORF">EX895_001955</name>
</gene>
<evidence type="ECO:0000259" key="6">
    <source>
        <dbReference type="PROSITE" id="PS50250"/>
    </source>
</evidence>
<dbReference type="KEGG" id="sgra:EX895_001955"/>
<dbReference type="InterPro" id="IPR027528">
    <property type="entry name" value="eIF3m"/>
</dbReference>
<comment type="function">
    <text evidence="5">Component of the eukaryotic translation initiation factor 3 (eIF-3) complex, which is involved in protein synthesis of a specialized repertoire of mRNAs and, together with other initiation factors, stimulates binding of mRNA and methionyl-tRNAi to the 40S ribosome. The eIF-3 complex specifically targets and initiates translation of a subset of mRNAs involved in cell proliferation.</text>
</comment>
<dbReference type="GO" id="GO:0001732">
    <property type="term" value="P:formation of cytoplasmic translation initiation complex"/>
    <property type="evidence" value="ECO:0007669"/>
    <property type="project" value="UniProtKB-UniRule"/>
</dbReference>
<evidence type="ECO:0000256" key="2">
    <source>
        <dbReference type="ARBA" id="ARBA00022490"/>
    </source>
</evidence>
<protein>
    <recommendedName>
        <fullName evidence="5">Eukaryotic translation initiation factor 3 subunit M</fullName>
        <shortName evidence="5">eIF3m</shortName>
    </recommendedName>
</protein>
<keyword evidence="2 5" id="KW-0963">Cytoplasm</keyword>
<dbReference type="GO" id="GO:0033290">
    <property type="term" value="C:eukaryotic 48S preinitiation complex"/>
    <property type="evidence" value="ECO:0007669"/>
    <property type="project" value="UniProtKB-UniRule"/>
</dbReference>
<dbReference type="RefSeq" id="XP_029741409.1">
    <property type="nucleotide sequence ID" value="XM_029882554.1"/>
</dbReference>